<proteinExistence type="predicted"/>
<evidence type="ECO:0000313" key="2">
    <source>
        <dbReference type="Proteomes" id="UP000006859"/>
    </source>
</evidence>
<dbReference type="HOGENOM" id="CLU_2698731_0_0_6"/>
<name>E0SDS9_DICD3</name>
<keyword evidence="2" id="KW-1185">Reference proteome</keyword>
<dbReference type="AlphaFoldDB" id="E0SDS9"/>
<dbReference type="EMBL" id="CP002038">
    <property type="protein sequence ID" value="ADN00771.1"/>
    <property type="molecule type" value="Genomic_DNA"/>
</dbReference>
<sequence length="73" mass="8896">MLNDRIKLPLQYRVKQRKTSKLYGSSMRIQSISSKKVNDYLNLFPKPYFHQLSPKSILETWRLWCRQYVIFLT</sequence>
<gene>
    <name evidence="1" type="ordered locus">Dda3937_04427</name>
</gene>
<protein>
    <submittedName>
        <fullName evidence="1">Uncharacterized protein</fullName>
    </submittedName>
</protein>
<dbReference type="KEGG" id="ddd:Dda3937_04427"/>
<dbReference type="Proteomes" id="UP000006859">
    <property type="component" value="Chromosome"/>
</dbReference>
<evidence type="ECO:0000313" key="1">
    <source>
        <dbReference type="EMBL" id="ADN00771.1"/>
    </source>
</evidence>
<dbReference type="STRING" id="198628.Dda3937_04427"/>
<accession>E0SDS9</accession>
<reference evidence="1 2" key="1">
    <citation type="journal article" date="2011" name="J. Bacteriol.">
        <title>Genome sequence of the plant-pathogenic bacterium Dickeya dadantii 3937.</title>
        <authorList>
            <person name="Glasner J.D."/>
            <person name="Yang C.H."/>
            <person name="Reverchon S."/>
            <person name="Hugouvieux-Cotte-Pattat N."/>
            <person name="Condemine G."/>
            <person name="Bohin J.P."/>
            <person name="Van Gijsegem F."/>
            <person name="Yang S."/>
            <person name="Franza T."/>
            <person name="Expert D."/>
            <person name="Plunkett G. III"/>
            <person name="San Francisco M.J."/>
            <person name="Charkowski A.O."/>
            <person name="Py B."/>
            <person name="Bell K."/>
            <person name="Rauscher L."/>
            <person name="Rodriguez-Palenzuela P."/>
            <person name="Toussaint A."/>
            <person name="Holeva M.C."/>
            <person name="He S.Y."/>
            <person name="Douet V."/>
            <person name="Boccara M."/>
            <person name="Blanco C."/>
            <person name="Toth I."/>
            <person name="Anderson B.D."/>
            <person name="Biehl B.S."/>
            <person name="Mau B."/>
            <person name="Flynn S.M."/>
            <person name="Barras F."/>
            <person name="Lindeberg M."/>
            <person name="Birch P.R."/>
            <person name="Tsuyumu S."/>
            <person name="Shi X."/>
            <person name="Hibbing M."/>
            <person name="Yap M.N."/>
            <person name="Carpentier M."/>
            <person name="Dassa E."/>
            <person name="Umehara M."/>
            <person name="Kim J.F."/>
            <person name="Rusch M."/>
            <person name="Soni P."/>
            <person name="Mayhew G.F."/>
            <person name="Fouts D.E."/>
            <person name="Gill S.R."/>
            <person name="Blattner F.R."/>
            <person name="Keen N.T."/>
            <person name="Perna N.T."/>
        </authorList>
    </citation>
    <scope>NUCLEOTIDE SEQUENCE [LARGE SCALE GENOMIC DNA]</scope>
    <source>
        <strain evidence="1 2">3937</strain>
    </source>
</reference>
<organism evidence="1 2">
    <name type="scientific">Dickeya dadantii (strain 3937)</name>
    <name type="common">Erwinia chrysanthemi (strain 3937)</name>
    <dbReference type="NCBI Taxonomy" id="198628"/>
    <lineage>
        <taxon>Bacteria</taxon>
        <taxon>Pseudomonadati</taxon>
        <taxon>Pseudomonadota</taxon>
        <taxon>Gammaproteobacteria</taxon>
        <taxon>Enterobacterales</taxon>
        <taxon>Pectobacteriaceae</taxon>
        <taxon>Dickeya</taxon>
    </lineage>
</organism>